<dbReference type="PANTHER" id="PTHR21450">
    <property type="entry name" value="PROTEIN ALTERED PHOSPHATE STARVATION RESPONSE 1"/>
    <property type="match status" value="1"/>
</dbReference>
<name>A0A5N6R9V4_9ROSI</name>
<feature type="region of interest" description="Disordered" evidence="2">
    <location>
        <begin position="51"/>
        <end position="191"/>
    </location>
</feature>
<feature type="compositionally biased region" description="Pro residues" evidence="2">
    <location>
        <begin position="69"/>
        <end position="103"/>
    </location>
</feature>
<reference evidence="5 6" key="1">
    <citation type="submission" date="2019-06" db="EMBL/GenBank/DDBJ databases">
        <title>A chromosomal-level reference genome of Carpinus fangiana (Coryloideae, Betulaceae).</title>
        <authorList>
            <person name="Yang X."/>
            <person name="Wang Z."/>
            <person name="Zhang L."/>
            <person name="Hao G."/>
            <person name="Liu J."/>
            <person name="Yang Y."/>
        </authorList>
    </citation>
    <scope>NUCLEOTIDE SEQUENCE [LARGE SCALE GENOMIC DNA]</scope>
    <source>
        <strain evidence="5">Cfa_2016G</strain>
        <tissue evidence="5">Leaf</tissue>
    </source>
</reference>
<keyword evidence="1" id="KW-0175">Coiled coil</keyword>
<dbReference type="InterPro" id="IPR006868">
    <property type="entry name" value="DUF630"/>
</dbReference>
<dbReference type="AlphaFoldDB" id="A0A5N6R9V4"/>
<evidence type="ECO:0000259" key="4">
    <source>
        <dbReference type="Pfam" id="PF04783"/>
    </source>
</evidence>
<evidence type="ECO:0000313" key="6">
    <source>
        <dbReference type="Proteomes" id="UP000327013"/>
    </source>
</evidence>
<keyword evidence="6" id="KW-1185">Reference proteome</keyword>
<feature type="domain" description="DUF630" evidence="4">
    <location>
        <begin position="1"/>
        <end position="59"/>
    </location>
</feature>
<accession>A0A5N6R9V4</accession>
<dbReference type="EMBL" id="CM017325">
    <property type="protein sequence ID" value="KAE8056568.1"/>
    <property type="molecule type" value="Genomic_DNA"/>
</dbReference>
<feature type="coiled-coil region" evidence="1">
    <location>
        <begin position="645"/>
        <end position="676"/>
    </location>
</feature>
<organism evidence="5 6">
    <name type="scientific">Carpinus fangiana</name>
    <dbReference type="NCBI Taxonomy" id="176857"/>
    <lineage>
        <taxon>Eukaryota</taxon>
        <taxon>Viridiplantae</taxon>
        <taxon>Streptophyta</taxon>
        <taxon>Embryophyta</taxon>
        <taxon>Tracheophyta</taxon>
        <taxon>Spermatophyta</taxon>
        <taxon>Magnoliopsida</taxon>
        <taxon>eudicotyledons</taxon>
        <taxon>Gunneridae</taxon>
        <taxon>Pentapetalae</taxon>
        <taxon>rosids</taxon>
        <taxon>fabids</taxon>
        <taxon>Fagales</taxon>
        <taxon>Betulaceae</taxon>
        <taxon>Carpinus</taxon>
    </lineage>
</organism>
<evidence type="ECO:0000259" key="3">
    <source>
        <dbReference type="Pfam" id="PF04782"/>
    </source>
</evidence>
<evidence type="ECO:0000256" key="1">
    <source>
        <dbReference type="SAM" id="Coils"/>
    </source>
</evidence>
<dbReference type="PANTHER" id="PTHR21450:SF7">
    <property type="entry name" value="DNA LIGASE (DUF630 AND DUF632)"/>
    <property type="match status" value="1"/>
</dbReference>
<dbReference type="InterPro" id="IPR006867">
    <property type="entry name" value="DUF632"/>
</dbReference>
<proteinExistence type="predicted"/>
<feature type="domain" description="DUF632" evidence="3">
    <location>
        <begin position="280"/>
        <end position="585"/>
    </location>
</feature>
<evidence type="ECO:0000256" key="2">
    <source>
        <dbReference type="SAM" id="MobiDB-lite"/>
    </source>
</evidence>
<gene>
    <name evidence="5" type="ORF">FH972_013334</name>
</gene>
<evidence type="ECO:0000313" key="5">
    <source>
        <dbReference type="EMBL" id="KAE8056568.1"/>
    </source>
</evidence>
<feature type="compositionally biased region" description="Acidic residues" evidence="2">
    <location>
        <begin position="127"/>
        <end position="151"/>
    </location>
</feature>
<dbReference type="Proteomes" id="UP000327013">
    <property type="component" value="Chromosome 5"/>
</dbReference>
<sequence length="720" mass="81200">MGCAQSRIENEESVSRCKERKNLIKDAVIARNAFSAGHSGYAVGLKNTGAALSDYGHGEAEDPHQHQPPADPTASQPPPPPPPPPMENLPPPPPLPNFSPSPSPIKRATSMPAMPTKPLKARAIAIAEEEEEEEEDDDLVEGEEDEEEDNEGSVGMGEKNGIIAKGGTRNGVGEVDPPQTPDMKAVPPPMPESKGMGWDYFFMMEQEEGMAPGPSLGENVEAENVSEGVAFGGQPKNVEPNGVDFGDAVEPKTPEKQIEHAKTAPPEMRRVAKAVGSVSLMKILGELDDHFLKAYQSALEVSKMLEATRLHYHSNFADNRGHIDHSARVMRVITWNKSFRGISNGEGGKDDFDSEEYETHATILDKLLAWEKKLYEEVKQGELMKLEYQRKVALLNRQKKRSSSPESLEKTKAAVSHLHTRYIVDMQSMDSTVLEVNRLRDEQLYPKLVALVDGMAKMWVSMRLHHDGQLRLVIDLKALDIVDASKETTKHHYDRTVQLWNVVQEWHSQFEKLVTYQKQYIRALHSWLKLNLIPIESSLKEKISSPPRAQHPPIQALLQLWHDHLEKLPDELVKSAISSFAAVIKTIIIQQEEEMKLKEKYEETRKEYYRKKQAFEDWYQKYMQRRGPEEIEAEKGEDANPKDPMSEKQFAIDSLKKRLEEEEEAHQKHCIQVREKSLGSLKSRLPELFRALSDYAHASSEAYGQIWSITQSQKSNGGPS</sequence>
<dbReference type="SUPFAM" id="SSF101447">
    <property type="entry name" value="Formin homology 2 domain (FH2 domain)"/>
    <property type="match status" value="1"/>
</dbReference>
<dbReference type="Pfam" id="PF04783">
    <property type="entry name" value="DUF630"/>
    <property type="match status" value="1"/>
</dbReference>
<feature type="compositionally biased region" description="Basic and acidic residues" evidence="2">
    <location>
        <begin position="56"/>
        <end position="65"/>
    </location>
</feature>
<evidence type="ECO:0008006" key="7">
    <source>
        <dbReference type="Google" id="ProtNLM"/>
    </source>
</evidence>
<dbReference type="OrthoDB" id="674656at2759"/>
<protein>
    <recommendedName>
        <fullName evidence="7">DUF632 domain-containing protein</fullName>
    </recommendedName>
</protein>
<dbReference type="Pfam" id="PF04782">
    <property type="entry name" value="DUF632"/>
    <property type="match status" value="1"/>
</dbReference>